<evidence type="ECO:0000256" key="6">
    <source>
        <dbReference type="ARBA" id="ARBA00023136"/>
    </source>
</evidence>
<gene>
    <name evidence="9" type="ORF">G5B47_15510</name>
</gene>
<evidence type="ECO:0000256" key="3">
    <source>
        <dbReference type="ARBA" id="ARBA00022475"/>
    </source>
</evidence>
<dbReference type="EMBL" id="JAAKGU010000007">
    <property type="protein sequence ID" value="NGM83826.1"/>
    <property type="molecule type" value="Genomic_DNA"/>
</dbReference>
<dbReference type="InterPro" id="IPR051258">
    <property type="entry name" value="Diverse_Substrate_Transporter"/>
</dbReference>
<dbReference type="GO" id="GO:0005886">
    <property type="term" value="C:plasma membrane"/>
    <property type="evidence" value="ECO:0007669"/>
    <property type="project" value="UniProtKB-SubCell"/>
</dbReference>
<feature type="transmembrane region" description="Helical" evidence="7">
    <location>
        <begin position="7"/>
        <end position="25"/>
    </location>
</feature>
<keyword evidence="4 7" id="KW-0812">Transmembrane</keyword>
<proteinExistence type="inferred from homology"/>
<dbReference type="Proteomes" id="UP000480151">
    <property type="component" value="Unassembled WGS sequence"/>
</dbReference>
<evidence type="ECO:0000256" key="7">
    <source>
        <dbReference type="SAM" id="Phobius"/>
    </source>
</evidence>
<protein>
    <submittedName>
        <fullName evidence="9">DMT family transporter</fullName>
    </submittedName>
</protein>
<dbReference type="AlphaFoldDB" id="A0A6M1PKV6"/>
<feature type="transmembrane region" description="Helical" evidence="7">
    <location>
        <begin position="206"/>
        <end position="224"/>
    </location>
</feature>
<feature type="transmembrane region" description="Helical" evidence="7">
    <location>
        <begin position="37"/>
        <end position="55"/>
    </location>
</feature>
<dbReference type="InterPro" id="IPR000620">
    <property type="entry name" value="EamA_dom"/>
</dbReference>
<feature type="transmembrane region" description="Helical" evidence="7">
    <location>
        <begin position="174"/>
        <end position="194"/>
    </location>
</feature>
<feature type="transmembrane region" description="Helical" evidence="7">
    <location>
        <begin position="67"/>
        <end position="85"/>
    </location>
</feature>
<evidence type="ECO:0000256" key="5">
    <source>
        <dbReference type="ARBA" id="ARBA00022989"/>
    </source>
</evidence>
<feature type="transmembrane region" description="Helical" evidence="7">
    <location>
        <begin position="236"/>
        <end position="256"/>
    </location>
</feature>
<dbReference type="PANTHER" id="PTHR42920:SF5">
    <property type="entry name" value="EAMA DOMAIN-CONTAINING PROTEIN"/>
    <property type="match status" value="1"/>
</dbReference>
<dbReference type="Pfam" id="PF00892">
    <property type="entry name" value="EamA"/>
    <property type="match status" value="2"/>
</dbReference>
<keyword evidence="3" id="KW-1003">Cell membrane</keyword>
<organism evidence="9 10">
    <name type="scientific">Paenibacillus apii</name>
    <dbReference type="NCBI Taxonomy" id="1850370"/>
    <lineage>
        <taxon>Bacteria</taxon>
        <taxon>Bacillati</taxon>
        <taxon>Bacillota</taxon>
        <taxon>Bacilli</taxon>
        <taxon>Bacillales</taxon>
        <taxon>Paenibacillaceae</taxon>
        <taxon>Paenibacillus</taxon>
    </lineage>
</organism>
<feature type="transmembrane region" description="Helical" evidence="7">
    <location>
        <begin position="91"/>
        <end position="109"/>
    </location>
</feature>
<keyword evidence="10" id="KW-1185">Reference proteome</keyword>
<keyword evidence="6 7" id="KW-0472">Membrane</keyword>
<reference evidence="9 10" key="1">
    <citation type="submission" date="2020-02" db="EMBL/GenBank/DDBJ databases">
        <authorList>
            <person name="Gao J."/>
            <person name="Sun J."/>
        </authorList>
    </citation>
    <scope>NUCLEOTIDE SEQUENCE [LARGE SCALE GENOMIC DNA]</scope>
    <source>
        <strain evidence="9 10">7124</strain>
    </source>
</reference>
<dbReference type="RefSeq" id="WP_165099769.1">
    <property type="nucleotide sequence ID" value="NZ_JAAKGU010000007.1"/>
</dbReference>
<feature type="transmembrane region" description="Helical" evidence="7">
    <location>
        <begin position="148"/>
        <end position="167"/>
    </location>
</feature>
<comment type="subcellular location">
    <subcellularLocation>
        <location evidence="1">Cell membrane</location>
        <topology evidence="1">Multi-pass membrane protein</topology>
    </subcellularLocation>
</comment>
<sequence length="305" mass="33046">MNTGLKANVMLLIVTMFWGSSYLFMKMGLTDVQEFNLIALRFGLAFILSGIVFHRRLIHADFKTVKYAFWQGTILFLVFAAITFGVKSTSVSNAGFLVSLTVVFVPLLIALRYRKMPENRVIVGVFLALTGIGLLTLTSRFVISSGDLLCILGALMYAIHIVVTGKLTKNVDSLTLGILQLGFAGAWGLVFSALLEQPQLPETADAWVSVLGLSLFCSAFGFIVQTAAQKYTTPTHTGLLFSLEPVFAAWFAFAFAGERLTLQGYAGAGLVLLSVLAAQIDIKKILRKPGFHKSSAESQSNSIAG</sequence>
<evidence type="ECO:0000313" key="10">
    <source>
        <dbReference type="Proteomes" id="UP000480151"/>
    </source>
</evidence>
<feature type="transmembrane region" description="Helical" evidence="7">
    <location>
        <begin position="262"/>
        <end position="280"/>
    </location>
</feature>
<comment type="caution">
    <text evidence="9">The sequence shown here is derived from an EMBL/GenBank/DDBJ whole genome shotgun (WGS) entry which is preliminary data.</text>
</comment>
<feature type="domain" description="EamA" evidence="8">
    <location>
        <begin position="145"/>
        <end position="276"/>
    </location>
</feature>
<feature type="transmembrane region" description="Helical" evidence="7">
    <location>
        <begin position="121"/>
        <end position="142"/>
    </location>
</feature>
<evidence type="ECO:0000256" key="2">
    <source>
        <dbReference type="ARBA" id="ARBA00007362"/>
    </source>
</evidence>
<dbReference type="SUPFAM" id="SSF103481">
    <property type="entry name" value="Multidrug resistance efflux transporter EmrE"/>
    <property type="match status" value="2"/>
</dbReference>
<comment type="similarity">
    <text evidence="2">Belongs to the EamA transporter family.</text>
</comment>
<accession>A0A6M1PKV6</accession>
<evidence type="ECO:0000259" key="8">
    <source>
        <dbReference type="Pfam" id="PF00892"/>
    </source>
</evidence>
<keyword evidence="5 7" id="KW-1133">Transmembrane helix</keyword>
<dbReference type="InterPro" id="IPR037185">
    <property type="entry name" value="EmrE-like"/>
</dbReference>
<evidence type="ECO:0000313" key="9">
    <source>
        <dbReference type="EMBL" id="NGM83826.1"/>
    </source>
</evidence>
<evidence type="ECO:0000256" key="1">
    <source>
        <dbReference type="ARBA" id="ARBA00004651"/>
    </source>
</evidence>
<feature type="domain" description="EamA" evidence="8">
    <location>
        <begin position="6"/>
        <end position="136"/>
    </location>
</feature>
<name>A0A6M1PKV6_9BACL</name>
<evidence type="ECO:0000256" key="4">
    <source>
        <dbReference type="ARBA" id="ARBA00022692"/>
    </source>
</evidence>
<dbReference type="PANTHER" id="PTHR42920">
    <property type="entry name" value="OS03G0707200 PROTEIN-RELATED"/>
    <property type="match status" value="1"/>
</dbReference>